<reference evidence="1" key="1">
    <citation type="submission" date="2013-11" db="EMBL/GenBank/DDBJ databases">
        <title>Microbial diversity, functional groups and degradation webs in Northern and Southern Mediterranean and Red Sea marine crude oil polluted sites.</title>
        <authorList>
            <person name="Daffonchio D."/>
            <person name="Mapelli F."/>
            <person name="Ferrer M."/>
            <person name="Richter M."/>
            <person name="Cherif A."/>
            <person name="Malkawi H.I."/>
            <person name="Yakimov M.M."/>
            <person name="Abdel-Fattah Y.R."/>
            <person name="Blaghen M."/>
            <person name="Golyshin P.N."/>
            <person name="Kalogerakis N."/>
            <person name="Boon N."/>
            <person name="Magagnini M."/>
            <person name="Fava F."/>
        </authorList>
    </citation>
    <scope>NUCLEOTIDE SEQUENCE</scope>
</reference>
<protein>
    <submittedName>
        <fullName evidence="1">Uncharacterized protein</fullName>
    </submittedName>
</protein>
<organism evidence="1">
    <name type="scientific">marine sediment metagenome</name>
    <dbReference type="NCBI Taxonomy" id="412755"/>
    <lineage>
        <taxon>unclassified sequences</taxon>
        <taxon>metagenomes</taxon>
        <taxon>ecological metagenomes</taxon>
    </lineage>
</organism>
<evidence type="ECO:0000313" key="1">
    <source>
        <dbReference type="EMBL" id="KTF06662.1"/>
    </source>
</evidence>
<gene>
    <name evidence="1" type="ORF">MGSAQ_001843</name>
</gene>
<feature type="non-terminal residue" evidence="1">
    <location>
        <position position="22"/>
    </location>
</feature>
<dbReference type="AlphaFoldDB" id="A0A1B6NUP0"/>
<sequence>MIFIIIREKMCIKNTHKKQPLK</sequence>
<comment type="caution">
    <text evidence="1">The sequence shown here is derived from an EMBL/GenBank/DDBJ whole genome shotgun (WGS) entry which is preliminary data.</text>
</comment>
<proteinExistence type="predicted"/>
<name>A0A1B6NUP0_9ZZZZ</name>
<accession>A0A1B6NUP0</accession>
<dbReference type="EMBL" id="AYSL01001016">
    <property type="protein sequence ID" value="KTF06662.1"/>
    <property type="molecule type" value="Genomic_DNA"/>
</dbReference>